<dbReference type="Proteomes" id="UP000499080">
    <property type="component" value="Unassembled WGS sequence"/>
</dbReference>
<proteinExistence type="predicted"/>
<dbReference type="Gene3D" id="3.30.420.10">
    <property type="entry name" value="Ribonuclease H-like superfamily/Ribonuclease H"/>
    <property type="match status" value="1"/>
</dbReference>
<accession>A0A4Y2F548</accession>
<gene>
    <name evidence="1" type="ORF">AVEN_162010_1</name>
</gene>
<dbReference type="OrthoDB" id="6437429at2759"/>
<comment type="caution">
    <text evidence="1">The sequence shown here is derived from an EMBL/GenBank/DDBJ whole genome shotgun (WGS) entry which is preliminary data.</text>
</comment>
<sequence>MHQRLGHRDIEILRQREDESHVMFRAVLAQRSWFIVLFNVHGPSSVTNLFPTAKSTREMFSLRHLDKNTRSSPADLRLWQPSEDLQLSDLRNVWFQHDGAPAHKVSSVQQYIRDTFQQQVNGYGGCIEWPPRSPDLNPLDFFLWEYIKQRVYAIPPPTVQELRNRITDACASVPPAMLYNVQREVQSRVQMCIVAEGHHFQHDKYISLISVLSHNAYLLQSSVQAFQTNVLTHGLFGKIVRYYQFPLLVLFHNASLLQSSVQAIQTIVLTHGLFGKIARYYQFPLLVLFHNAILQQCSVQAYQTNVLTHGLFGKTARYYQSLF</sequence>
<evidence type="ECO:0008006" key="3">
    <source>
        <dbReference type="Google" id="ProtNLM"/>
    </source>
</evidence>
<protein>
    <recommendedName>
        <fullName evidence="3">Tc1-like transposase DDE domain-containing protein</fullName>
    </recommendedName>
</protein>
<evidence type="ECO:0000313" key="2">
    <source>
        <dbReference type="Proteomes" id="UP000499080"/>
    </source>
</evidence>
<dbReference type="PANTHER" id="PTHR47326">
    <property type="entry name" value="TRANSPOSABLE ELEMENT TC3 TRANSPOSASE-LIKE PROTEIN"/>
    <property type="match status" value="1"/>
</dbReference>
<dbReference type="AlphaFoldDB" id="A0A4Y2F548"/>
<reference evidence="1 2" key="1">
    <citation type="journal article" date="2019" name="Sci. Rep.">
        <title>Orb-weaving spider Araneus ventricosus genome elucidates the spidroin gene catalogue.</title>
        <authorList>
            <person name="Kono N."/>
            <person name="Nakamura H."/>
            <person name="Ohtoshi R."/>
            <person name="Moran D.A.P."/>
            <person name="Shinohara A."/>
            <person name="Yoshida Y."/>
            <person name="Fujiwara M."/>
            <person name="Mori M."/>
            <person name="Tomita M."/>
            <person name="Arakawa K."/>
        </authorList>
    </citation>
    <scope>NUCLEOTIDE SEQUENCE [LARGE SCALE GENOMIC DNA]</scope>
</reference>
<evidence type="ECO:0000313" key="1">
    <source>
        <dbReference type="EMBL" id="GBM36563.1"/>
    </source>
</evidence>
<dbReference type="InterPro" id="IPR036397">
    <property type="entry name" value="RNaseH_sf"/>
</dbReference>
<keyword evidence="2" id="KW-1185">Reference proteome</keyword>
<dbReference type="GO" id="GO:0003676">
    <property type="term" value="F:nucleic acid binding"/>
    <property type="evidence" value="ECO:0007669"/>
    <property type="project" value="InterPro"/>
</dbReference>
<dbReference type="PANTHER" id="PTHR47326:SF1">
    <property type="entry name" value="HTH PSQ-TYPE DOMAIN-CONTAINING PROTEIN"/>
    <property type="match status" value="1"/>
</dbReference>
<organism evidence="1 2">
    <name type="scientific">Araneus ventricosus</name>
    <name type="common">Orbweaver spider</name>
    <name type="synonym">Epeira ventricosa</name>
    <dbReference type="NCBI Taxonomy" id="182803"/>
    <lineage>
        <taxon>Eukaryota</taxon>
        <taxon>Metazoa</taxon>
        <taxon>Ecdysozoa</taxon>
        <taxon>Arthropoda</taxon>
        <taxon>Chelicerata</taxon>
        <taxon>Arachnida</taxon>
        <taxon>Araneae</taxon>
        <taxon>Araneomorphae</taxon>
        <taxon>Entelegynae</taxon>
        <taxon>Araneoidea</taxon>
        <taxon>Araneidae</taxon>
        <taxon>Araneus</taxon>
    </lineage>
</organism>
<name>A0A4Y2F548_ARAVE</name>
<dbReference type="EMBL" id="BGPR01000815">
    <property type="protein sequence ID" value="GBM36563.1"/>
    <property type="molecule type" value="Genomic_DNA"/>
</dbReference>